<evidence type="ECO:0000256" key="4">
    <source>
        <dbReference type="ARBA" id="ARBA00004563"/>
    </source>
</evidence>
<evidence type="ECO:0000256" key="26">
    <source>
        <dbReference type="ARBA" id="ARBA00023139"/>
    </source>
</evidence>
<feature type="lipid moiety-binding region" description="S-palmitoyl cysteine; by host" evidence="32">
    <location>
        <position position="750"/>
    </location>
</feature>
<evidence type="ECO:0000256" key="23">
    <source>
        <dbReference type="ARBA" id="ARBA00023046"/>
    </source>
</evidence>
<comment type="domain">
    <text evidence="32">The CD4-binding region is targeted by the antibody b12.</text>
</comment>
<comment type="domain">
    <text evidence="32">The membrane proximal external region (MPER) present in gp41 is a tryptophan-rich region recognized by the antibodies 2F5, Z13, and 4E10. MPER seems to play a role in fusion.</text>
</comment>
<evidence type="ECO:0000256" key="2">
    <source>
        <dbReference type="ARBA" id="ARBA00004433"/>
    </source>
</evidence>
<dbReference type="Proteomes" id="UP000110199">
    <property type="component" value="Genome"/>
</dbReference>
<evidence type="ECO:0000256" key="21">
    <source>
        <dbReference type="ARBA" id="ARBA00022890"/>
    </source>
</evidence>
<name>H9CHR8_HV1</name>
<dbReference type="GO" id="GO:0020002">
    <property type="term" value="C:host cell plasma membrane"/>
    <property type="evidence" value="ECO:0007669"/>
    <property type="project" value="UniProtKB-SubCell"/>
</dbReference>
<reference evidence="37 38" key="1">
    <citation type="journal article" date="2013" name="AIDS Res. Hum. Retroviruses">
        <title>Phylogenetic Analysis of Near Full-Length HIV Type 1 Genomic Sequences from 21 Korean Individuals.</title>
        <authorList>
            <person name="Cho Y.K."/>
            <person name="Kim J.E."/>
            <person name="Foley B.T."/>
        </authorList>
    </citation>
    <scope>NUCLEOTIDE SEQUENCE [LARGE SCALE GENOMIC DNA]</scope>
    <source>
        <strain evidence="37">07MHI10</strain>
    </source>
</reference>
<feature type="chain" id="PRO_5023377546" description="Envelope glycoprotein gp160" evidence="32">
    <location>
        <begin position="31"/>
        <end position="849"/>
    </location>
</feature>
<comment type="function">
    <text evidence="32">Transmembrane protein gp41: Acts as a class I viral fusion protein. Under the current model, the protein has at least 3 conformational states: pre-fusion native state, pre-hairpin intermediate state, and post-fusion hairpin state. During fusion of viral and target intracellular membranes, the coiled coil regions (heptad repeats) assume a trimer-of-hairpins structure, positioning the fusion peptide in close proximity to the C-terminal region of the ectodomain. The formation of this structure appears to drive apposition and subsequent fusion of viral and target cell membranes. Complete fusion occurs in host cell endosomes and is dynamin-dependent, however some lipid transfer might occur at the plasma membrane. The virus undergoes clathrin-dependent internalization long before endosomal fusion, thus minimizing the surface exposure of conserved viral epitopes during fusion and reducing the efficacy of inhibitors targeting these epitopes. Membranes fusion leads to delivery of the nucleocapsid into the cytoplasm.</text>
</comment>
<keyword evidence="13 32" id="KW-0165">Cleavage on pair of basic residues</keyword>
<dbReference type="SUPFAM" id="SSF58069">
    <property type="entry name" value="Virus ectodomain"/>
    <property type="match status" value="1"/>
</dbReference>
<dbReference type="GO" id="GO:0019064">
    <property type="term" value="P:fusion of virus membrane with host plasma membrane"/>
    <property type="evidence" value="ECO:0007669"/>
    <property type="project" value="UniProtKB-UniRule"/>
</dbReference>
<evidence type="ECO:0000256" key="25">
    <source>
        <dbReference type="ARBA" id="ARBA00023136"/>
    </source>
</evidence>
<keyword evidence="15 32" id="KW-0053">Apoptosis</keyword>
<keyword evidence="31 32" id="KW-1160">Virus entry into host cell</keyword>
<keyword evidence="12 32" id="KW-1162">Viral penetration into host cytoplasm</keyword>
<evidence type="ECO:0000256" key="29">
    <source>
        <dbReference type="ARBA" id="ARBA00023280"/>
    </source>
</evidence>
<feature type="region of interest" description="Immunosuppression" evidence="32">
    <location>
        <begin position="560"/>
        <end position="578"/>
    </location>
</feature>
<comment type="subcellular location">
    <molecule>Transmembrane protein gp41</molecule>
    <subcellularLocation>
        <location evidence="32">Virion membrane</location>
        <topology evidence="32">Single-pass type I membrane protein</topology>
    </subcellularLocation>
    <subcellularLocation>
        <location evidence="32">Host cell membrane</location>
        <topology evidence="32">Single-pass type I membrane protein</topology>
    </subcellularLocation>
    <subcellularLocation>
        <location evidence="32">Host endosome membrane</location>
        <topology evidence="32">Single-pass type I membrane protein</topology>
    </subcellularLocation>
    <text evidence="32">It is probably concentrated at the site of budding and incorporated into the virions possibly by contacts between the cytoplasmic tail of Env and the N-terminus of Gag.</text>
</comment>
<comment type="domain">
    <text evidence="32">Some of the most genetically diverse regions of the viral genome are present in Env. They are called variable regions 1 through 5 (V1 through V5). Coreceptor usage of gp120 is determined mainly by the primary structure of the third variable region (V3) in the outer domain of gp120. The sequence of V3 determines which coreceptor, CCR5 and/or CXCR4 (corresponding to R5/macrophage, X4/T cell and R5X4/T cell and macrophage tropism), is used to trigger the fusion potential of the Env complex, and hence which cells the virus can infect. Binding to CCR5 involves a region adjacent in addition to V3.</text>
</comment>
<dbReference type="GO" id="GO:1903908">
    <property type="term" value="P:positive regulation of plasma membrane raft polarization"/>
    <property type="evidence" value="ECO:0007669"/>
    <property type="project" value="UniProtKB-UniRule"/>
</dbReference>
<evidence type="ECO:0000256" key="11">
    <source>
        <dbReference type="ARBA" id="ARBA00022581"/>
    </source>
</evidence>
<dbReference type="EMBL" id="JQ316136">
    <property type="protein sequence ID" value="AFC91925.1"/>
    <property type="molecule type" value="Genomic_DNA"/>
</dbReference>
<keyword evidence="20 32" id="KW-0261">Viral envelope protein</keyword>
<keyword evidence="18 32" id="KW-0946">Virion</keyword>
<evidence type="ECO:0000256" key="12">
    <source>
        <dbReference type="ARBA" id="ARBA00022595"/>
    </source>
</evidence>
<sequence length="849" mass="96364">MRVMEIQRNCPLLWRWGMIIFWIIIICNAENLWVTVYYGVPVWRDAKTTLFCASDAKAYDAEVHNVWATHACVPTDPNPQEIHLENVTEKFNMWKNNMVEQMHEDIINLWDQSLKPCVKLTPLCVTLDCQTFNGSSNITNEMLGEIKNCSFNMTTELRDRKKKMYALFYRIDVVQISENNSTKSRYRLINCNTSSITQACPKVSFEPIPIHYCAPAGFAILKCKDKEFNGKGPCKNVSTVQCTHGIKPVVSTQLLLNGSLAEGKVAIRSENITNNAKTIIVQLTKPVRINCTRPNNNTRKSVHIGPGQAFYATDDIIGDIRQAHCNVSGTDWNTALQGVVEQLQNYFNTTTILFANASGGDLEITTHSFNCEGEFFYCNTSRLFNSTWENKISSASNDSITLPCKIKQIVNMWQKVGQAMYAPPIQGVIRCDSNITGLLLTRDGGNSNGKNETFRPGGGDMRDNWRSELYRYKVVKIEPLGVAPTHAKRRVVEREKRAVGLGAVFLGFLGAAGSTMGAASITLTVQARQLLSGIVQQQSNLLRAIEAQQHLLKLTVWGIKQLQARVLALERYLSDQQLLGLWGCSGKLICTTTVPWNSSWSNKTYNNIWNNMTWLQWDKEISNYTNIIYDLIEESQNQQEKNEQELLALDKWASLWNWFDITKWLWYIKIFVIIVGGLIGLRIVFAVLTIISRVRQGYSPLSFQTLTHHQREPDKPERIEEGGGEQDRDKSVRLVSGFLALAWEDLRNLCLFSYRQLRNLILIAARTVELLGHSSLKGLRLGWDALKYLWNLLSYWGQELKNSAINLLNTIAIAVANWTDSVIEKGQRACRAIRNIPTRIRQGFERALL</sequence>
<dbReference type="Gene3D" id="2.170.40.20">
    <property type="entry name" value="Human immunodeficiency virus 1, Gp160, envelope glycoprotein"/>
    <property type="match status" value="2"/>
</dbReference>
<dbReference type="SUPFAM" id="SSF56502">
    <property type="entry name" value="gp120 core"/>
    <property type="match status" value="2"/>
</dbReference>
<keyword evidence="29 32" id="KW-0899">Viral immunoevasion</keyword>
<feature type="region of interest" description="Disordered" evidence="34">
    <location>
        <begin position="706"/>
        <end position="728"/>
    </location>
</feature>
<evidence type="ECO:0000256" key="20">
    <source>
        <dbReference type="ARBA" id="ARBA00022879"/>
    </source>
</evidence>
<feature type="region of interest" description="MPER; binding to GalCer" evidence="32">
    <location>
        <begin position="648"/>
        <end position="669"/>
    </location>
</feature>
<dbReference type="GO" id="GO:0005198">
    <property type="term" value="F:structural molecule activity"/>
    <property type="evidence" value="ECO:0007669"/>
    <property type="project" value="UniProtKB-UniRule"/>
</dbReference>
<feature type="disulfide bond" evidence="32">
    <location>
        <begin position="223"/>
        <end position="234"/>
    </location>
</feature>
<evidence type="ECO:0000313" key="38">
    <source>
        <dbReference type="Proteomes" id="UP000110199"/>
    </source>
</evidence>
<keyword evidence="26 32" id="KW-0564">Palmitate</keyword>
<dbReference type="FunFam" id="1.20.5.490:FF:000001">
    <property type="entry name" value="Envelope glycoprotein gp160"/>
    <property type="match status" value="1"/>
</dbReference>
<dbReference type="GO" id="GO:0044175">
    <property type="term" value="C:host cell endosome membrane"/>
    <property type="evidence" value="ECO:0007669"/>
    <property type="project" value="UniProtKB-SubCell"/>
</dbReference>
<feature type="region of interest" description="V5" evidence="32">
    <location>
        <begin position="447"/>
        <end position="457"/>
    </location>
</feature>
<comment type="subunit">
    <text evidence="32">The mature envelope protein (Env) consists of a homotrimer of non-covalently associated gp120-gp41 heterodimers. The resulting complex protrudes from the virus surface as a spike. There seems to be as few as 10 spikes on the average virion. Surface protein gp120 interacts with host CD4, CCR5 and CXCR4. Gp120 also interacts with the C-type lectins CD209/DC-SIGN and CLEC4M/DC-SIGNR (collectively referred to as DC-SIGN(R)). Gp120 and gp41 interact with GalCer. Gp120 interacts with host ITGA4/ITGB7 complex; on CD4+ T-cells, this interaction results in rapid activation of integrin ITGAL/LFA-1, which facilitates efficient cell-to-cell spreading of HIV-1. Gp120 interacts with cell-associated heparan sulfate; this interaction increases virus infectivity on permissive cells and may be involved in infection of CD4- cells.</text>
</comment>
<dbReference type="Gene3D" id="1.10.287.210">
    <property type="match status" value="1"/>
</dbReference>
<dbReference type="InterPro" id="IPR000328">
    <property type="entry name" value="GP41-like"/>
</dbReference>
<dbReference type="GO" id="GO:0019031">
    <property type="term" value="C:viral envelope"/>
    <property type="evidence" value="ECO:0007669"/>
    <property type="project" value="UniProtKB-KW"/>
</dbReference>
<dbReference type="GO" id="GO:0039654">
    <property type="term" value="P:fusion of virus membrane with host endosome membrane"/>
    <property type="evidence" value="ECO:0007669"/>
    <property type="project" value="UniProtKB-UniRule"/>
</dbReference>
<dbReference type="Gene3D" id="1.20.5.490">
    <property type="entry name" value="Single helix bin"/>
    <property type="match status" value="1"/>
</dbReference>
<evidence type="ECO:0000256" key="10">
    <source>
        <dbReference type="ARBA" id="ARBA00022570"/>
    </source>
</evidence>
<feature type="region of interest" description="Fusion peptide" evidence="32">
    <location>
        <begin position="498"/>
        <end position="518"/>
    </location>
</feature>
<keyword evidence="17 32" id="KW-1161">Viral attachment to host cell</keyword>
<dbReference type="InterPro" id="IPR036377">
    <property type="entry name" value="Gp120_core_sf"/>
</dbReference>
<dbReference type="Pfam" id="PF00517">
    <property type="entry name" value="GP41"/>
    <property type="match status" value="1"/>
</dbReference>
<dbReference type="GO" id="GO:0075512">
    <property type="term" value="P:clathrin-dependent endocytosis of virus by host cell"/>
    <property type="evidence" value="ECO:0007669"/>
    <property type="project" value="UniProtKB-UniRule"/>
</dbReference>
<evidence type="ECO:0000256" key="34">
    <source>
        <dbReference type="SAM" id="MobiDB-lite"/>
    </source>
</evidence>
<dbReference type="InterPro" id="IPR037527">
    <property type="entry name" value="Gp160"/>
</dbReference>
<dbReference type="FunFam" id="1.10.287.210:FF:000001">
    <property type="entry name" value="Envelope glycoprotein gp160"/>
    <property type="match status" value="1"/>
</dbReference>
<dbReference type="GO" id="GO:0019062">
    <property type="term" value="P:virion attachment to host cell"/>
    <property type="evidence" value="ECO:0007669"/>
    <property type="project" value="UniProtKB-UniRule"/>
</dbReference>
<evidence type="ECO:0000259" key="35">
    <source>
        <dbReference type="Pfam" id="PF00516"/>
    </source>
</evidence>
<keyword evidence="16 32" id="KW-0732">Signal</keyword>
<comment type="caution">
    <text evidence="32 33">Lacks conserved residue(s) required for the propagation of feature annotation.</text>
</comment>
<feature type="domain" description="Human immunodeficiency virus 1 envelope glycoprotein Gp120" evidence="35">
    <location>
        <begin position="32"/>
        <end position="140"/>
    </location>
</feature>
<evidence type="ECO:0000256" key="28">
    <source>
        <dbReference type="ARBA" id="ARBA00023180"/>
    </source>
</evidence>
<evidence type="ECO:0000313" key="37">
    <source>
        <dbReference type="EMBL" id="AFC91925.1"/>
    </source>
</evidence>
<dbReference type="GO" id="GO:0019082">
    <property type="term" value="P:viral protein processing"/>
    <property type="evidence" value="ECO:0007669"/>
    <property type="project" value="UniProtKB-UniRule"/>
</dbReference>
<keyword evidence="25 32" id="KW-0472">Membrane</keyword>
<comment type="miscellaneous">
    <text evidence="32">HIV-1 lineages are divided in three main groups, M (for Major), O (for Outlier), and N (for New, or Non-M, Non-O). The vast majority of strains found worldwide belong to the group M. Group O seems to be endemic to and largely confined to Cameroon and neighboring countries in West Central Africa, where these viruses represent a small minority of HIV-1 strains. The group N is represented by a limited number of isolates from Cameroonian persons. The group M is further subdivided in 9 clades or subtypes (A to D, F to H, J and K).</text>
</comment>
<dbReference type="Pfam" id="PF00516">
    <property type="entry name" value="GP120"/>
    <property type="match status" value="2"/>
</dbReference>
<comment type="function">
    <text evidence="32">Surface protein gp120: Attaches the virus to the host lymphoid cell by binding to the primary receptor CD4. This interaction induces a structural rearrangement creating a high affinity binding site for a chemokine coreceptor like CXCR4 and/or CCR5. Acts as a ligand for CD209/DC-SIGN and CLEC4M/DC-SIGNR, which are respectively found on dendritic cells (DCs), and on endothelial cells of liver sinusoids and lymph node sinuses. These interactions allow capture of viral particles at mucosal surfaces by these cells and subsequent transmission to permissive cells. HIV subverts the migration properties of dendritic cells to gain access to CD4+ T-cells in lymph nodes. Virus transmission to permissive T-cells occurs either in trans (without DCs infection, through viral capture and transmission), or in cis (following DCs productive infection, through the usual CD4-gp120 interaction), thereby inducing a robust infection. In trans infection, bound virions remain infectious over days and it is proposed that they are not degraded, but protected in non-lysosomal acidic organelles within the DCs close to the cell membrane thus contributing to the viral infectious potential during DCs' migration from the periphery to the lymphoid tissues. On arrival at lymphoid tissues, intact virions recycle back to DCs' cell surface allowing virus transmission to CD4+ T-cells.</text>
</comment>
<dbReference type="GO" id="GO:1903911">
    <property type="term" value="P:positive regulation of receptor clustering"/>
    <property type="evidence" value="ECO:0007669"/>
    <property type="project" value="UniProtKB-UniRule"/>
</dbReference>
<protein>
    <recommendedName>
        <fullName evidence="32">Envelope glycoprotein gp160</fullName>
    </recommendedName>
    <alternativeName>
        <fullName evidence="32">Env polyprotein</fullName>
    </alternativeName>
    <component>
        <recommendedName>
            <fullName evidence="32">Surface protein gp120</fullName>
            <shortName evidence="32">SU</shortName>
        </recommendedName>
        <alternativeName>
            <fullName evidence="32">Glycoprotein 120</fullName>
            <shortName evidence="32">gp120</shortName>
        </alternativeName>
    </component>
    <component>
        <recommendedName>
            <fullName evidence="32">Transmembrane protein gp41</fullName>
            <shortName evidence="32">TM</shortName>
        </recommendedName>
        <alternativeName>
            <fullName evidence="32">Glycoprotein 41</fullName>
            <shortName evidence="32">gp41</shortName>
        </alternativeName>
    </component>
</protein>
<keyword evidence="9 32" id="KW-1032">Host cell membrane</keyword>
<evidence type="ECO:0000256" key="14">
    <source>
        <dbReference type="ARBA" id="ARBA00022692"/>
    </source>
</evidence>
<proteinExistence type="inferred from homology"/>
<comment type="PTM">
    <text evidence="32">Highly glycosylated by host. The high number of glycan on the protein is reffered to as 'glycan shield' because it contributes to hide protein sequence from adaptive immune system.</text>
</comment>
<accession>H9CHR8</accession>
<evidence type="ECO:0000256" key="8">
    <source>
        <dbReference type="ARBA" id="ARBA00022510"/>
    </source>
</evidence>
<feature type="domain" description="Retroviral envelope protein GP41-like" evidence="36">
    <location>
        <begin position="516"/>
        <end position="707"/>
    </location>
</feature>
<evidence type="ECO:0000256" key="5">
    <source>
        <dbReference type="ARBA" id="ARBA00004578"/>
    </source>
</evidence>
<comment type="domain">
    <text evidence="32 33">The 17 amino acids long immunosuppressive region is present in many retroviral envelope proteins. Synthetic peptides derived from this relatively conserved sequence inhibit immune function in vitro and in vivo.</text>
</comment>
<keyword evidence="30 32" id="KW-0449">Lipoprotein</keyword>
<evidence type="ECO:0000256" key="6">
    <source>
        <dbReference type="ARBA" id="ARBA00004650"/>
    </source>
</evidence>
<evidence type="ECO:0000256" key="30">
    <source>
        <dbReference type="ARBA" id="ARBA00023288"/>
    </source>
</evidence>
<feature type="topological domain" description="Cytoplasmic" evidence="32">
    <location>
        <begin position="692"/>
        <end position="849"/>
    </location>
</feature>
<comment type="subcellular location">
    <subcellularLocation>
        <location evidence="3">Host cell membrane</location>
        <topology evidence="3">Peripheral membrane protein</topology>
    </subcellularLocation>
    <subcellularLocation>
        <location evidence="1">Host cell membrane</location>
        <topology evidence="1">Single-pass type I membrane protein</topology>
    </subcellularLocation>
    <subcellularLocation>
        <location evidence="2">Host endosome membrane</location>
        <topology evidence="2">Peripheral membrane protein</topology>
    </subcellularLocation>
    <subcellularLocation>
        <location evidence="5">Host endosome membrane</location>
        <topology evidence="5">Single-pass type I membrane protein</topology>
    </subcellularLocation>
    <subcellularLocation>
        <location evidence="6">Virion membrane</location>
        <topology evidence="6">Peripheral membrane protein</topology>
    </subcellularLocation>
    <subcellularLocation>
        <location evidence="4">Virion membrane</location>
        <topology evidence="4">Single-pass type I membrane protein</topology>
    </subcellularLocation>
</comment>
<evidence type="ECO:0000256" key="27">
    <source>
        <dbReference type="ARBA" id="ARBA00023157"/>
    </source>
</evidence>
<keyword evidence="7 32" id="KW-1168">Fusion of virus membrane with host membrane</keyword>
<feature type="lipid moiety-binding region" description="S-palmitoyl cysteine; by host" evidence="32">
    <location>
        <position position="830"/>
    </location>
</feature>
<evidence type="ECO:0000256" key="1">
    <source>
        <dbReference type="ARBA" id="ARBA00004402"/>
    </source>
</evidence>
<dbReference type="InterPro" id="IPR000777">
    <property type="entry name" value="HIV1_Gp120"/>
</dbReference>
<dbReference type="FunFam" id="2.170.40.20:FF:000004">
    <property type="entry name" value="Envelope glycoprotein gp160"/>
    <property type="match status" value="1"/>
</dbReference>
<keyword evidence="24 32" id="KW-0175">Coiled coil</keyword>
<keyword evidence="21 32" id="KW-1164">Virus endocytosis by host</keyword>
<gene>
    <name evidence="32 37" type="primary">env</name>
</gene>
<keyword evidence="10 32" id="KW-1165">Clathrin-mediated endocytosis of virus by host</keyword>
<feature type="compositionally biased region" description="Basic and acidic residues" evidence="34">
    <location>
        <begin position="709"/>
        <end position="728"/>
    </location>
</feature>
<feature type="disulfide bond" evidence="32">
    <location>
        <begin position="52"/>
        <end position="72"/>
    </location>
</feature>
<keyword evidence="8 32" id="KW-1170">Fusion of virus membrane with host endosomal membrane</keyword>
<evidence type="ECO:0000256" key="9">
    <source>
        <dbReference type="ARBA" id="ARBA00022511"/>
    </source>
</evidence>
<dbReference type="HAMAP" id="MF_04083">
    <property type="entry name" value="HIV_ENV"/>
    <property type="match status" value="1"/>
</dbReference>
<feature type="region of interest" description="CD4-binding loop" evidence="32">
    <location>
        <begin position="357"/>
        <end position="367"/>
    </location>
</feature>
<feature type="disulfide bond" evidence="32">
    <location>
        <begin position="213"/>
        <end position="242"/>
    </location>
</feature>
<dbReference type="FunFam" id="2.170.40.20:FF:000003">
    <property type="entry name" value="Envelope glycoprotein gp160"/>
    <property type="match status" value="1"/>
</dbReference>
<evidence type="ECO:0000256" key="15">
    <source>
        <dbReference type="ARBA" id="ARBA00022703"/>
    </source>
</evidence>
<dbReference type="GO" id="GO:0052031">
    <property type="term" value="P:symbiont-mediated perturbation of host defense response"/>
    <property type="evidence" value="ECO:0007669"/>
    <property type="project" value="UniProtKB-UniRule"/>
</dbReference>
<keyword evidence="14 32" id="KW-0812">Transmembrane</keyword>
<feature type="site" description="Cleavage; by host furin" evidence="32">
    <location>
        <begin position="497"/>
        <end position="498"/>
    </location>
</feature>
<evidence type="ECO:0000256" key="18">
    <source>
        <dbReference type="ARBA" id="ARBA00022844"/>
    </source>
</evidence>
<evidence type="ECO:0000256" key="17">
    <source>
        <dbReference type="ARBA" id="ARBA00022804"/>
    </source>
</evidence>
<evidence type="ECO:0000256" key="16">
    <source>
        <dbReference type="ARBA" id="ARBA00022729"/>
    </source>
</evidence>
<comment type="PTM">
    <text evidence="32">Specific enzymatic cleavages in vivo yield mature proteins. Envelope glycoproteins are synthesized as a inactive precursor that is heavily N-glycosylated and processed likely by host cell furin in the Golgi to yield the mature SU and TM proteins. The cleavage site between SU and TM requires the minimal sequence [KR]-X-[KR]-R. About 2 of the 9 disulfide bonds of gp41 are reduced by P4HB/PDI, following binding to CD4 receptor.</text>
</comment>
<evidence type="ECO:0000256" key="19">
    <source>
        <dbReference type="ARBA" id="ARBA00022870"/>
    </source>
</evidence>
<feature type="transmembrane region" description="Helical" evidence="33">
    <location>
        <begin position="20"/>
        <end position="40"/>
    </location>
</feature>
<feature type="transmembrane region" description="Helical" evidence="33">
    <location>
        <begin position="664"/>
        <end position="691"/>
    </location>
</feature>
<feature type="transmembrane region" description="Helical" evidence="33">
    <location>
        <begin position="498"/>
        <end position="521"/>
    </location>
</feature>
<feature type="disulfide bond" evidence="32">
    <location>
        <begin position="584"/>
        <end position="590"/>
    </location>
</feature>
<dbReference type="GO" id="GO:0055036">
    <property type="term" value="C:virion membrane"/>
    <property type="evidence" value="ECO:0007669"/>
    <property type="project" value="UniProtKB-SubCell"/>
</dbReference>
<comment type="function">
    <text evidence="32">Envelope glycoprotein gp160: Oligomerizes in the host endoplasmic reticulum into predominantly trimers. In a second time, gp160 transits in the host Golgi, where glycosylation is completed. The precursor is then proteolytically cleaved in the trans-Golgi and thereby activated by cellular furin or furin-like proteases to produce gp120 and gp41.</text>
</comment>
<evidence type="ECO:0000256" key="3">
    <source>
        <dbReference type="ARBA" id="ARBA00004505"/>
    </source>
</evidence>
<evidence type="ECO:0000256" key="33">
    <source>
        <dbReference type="RuleBase" id="RU363095"/>
    </source>
</evidence>
<feature type="domain" description="Human immunodeficiency virus 1 envelope glycoprotein Gp120" evidence="35">
    <location>
        <begin position="144"/>
        <end position="497"/>
    </location>
</feature>
<evidence type="ECO:0000256" key="31">
    <source>
        <dbReference type="ARBA" id="ARBA00023296"/>
    </source>
</evidence>
<feature type="coiled-coil region" evidence="32">
    <location>
        <begin position="619"/>
        <end position="653"/>
    </location>
</feature>
<keyword evidence="11 32" id="KW-0945">Host-virus interaction</keyword>
<comment type="domain">
    <text evidence="32">The YXXL motif is involved in determining the exact site of viral release at the surface of infected mononuclear cells and promotes endocytosis. YXXL and di-leucine endocytosis motifs interact directly or indirectly with the clathrin adapter complexes, opperate independently, and their activities are not additive.</text>
</comment>
<evidence type="ECO:0000256" key="32">
    <source>
        <dbReference type="HAMAP-Rule" id="MF_04083"/>
    </source>
</evidence>
<evidence type="ECO:0000256" key="24">
    <source>
        <dbReference type="ARBA" id="ARBA00023054"/>
    </source>
</evidence>
<keyword evidence="19 32" id="KW-1043">Host membrane</keyword>
<keyword evidence="23 32" id="KW-1039">Host endosome</keyword>
<dbReference type="GO" id="GO:0016020">
    <property type="term" value="C:membrane"/>
    <property type="evidence" value="ECO:0007669"/>
    <property type="project" value="UniProtKB-UniRule"/>
</dbReference>
<keyword evidence="27 32" id="KW-1015">Disulfide bond</keyword>
<comment type="subcellular location">
    <molecule>Surface protein gp120</molecule>
    <subcellularLocation>
        <location evidence="32">Virion membrane</location>
        <topology evidence="32">Peripheral membrane protein</topology>
    </subcellularLocation>
    <subcellularLocation>
        <location evidence="32">Host cell membrane</location>
        <topology evidence="32">Peripheral membrane protein</topology>
    </subcellularLocation>
    <subcellularLocation>
        <location evidence="32">Host endosome membrane</location>
        <topology evidence="32">Single-pass type I membrane protein</topology>
    </subcellularLocation>
    <text evidence="32">The surface protein is not anchored to the viral envelope, but associates with the extravirion surface through its binding to TM. It is probably concentrated at the site of budding and incorporated into the virions possibly by contacts between the cytoplasmic tail of Env and the N-terminus of Gag.</text>
</comment>
<comment type="similarity">
    <text evidence="32">Belongs to the HIV-1 env protein family.</text>
</comment>
<comment type="miscellaneous">
    <text evidence="32">Inhibitors targeting HIV-1 viral envelope proteins are used as antiretroviral drugs. Attachment of virions to the cell surface via non-specific interactions and CD4 binding can be blocked by inhibitors that include cyanovirin-N, cyclotriazadisulfonamide analogs, PRO 2000, TNX 355 and PRO 542. In addition, BMS 806 can block CD4-induced conformational changes. Env interactions with the coreceptor molecules can be targeted by CCR5 antagonists including SCH-D, maraviroc (UK 427857) and aplaviroc (GW 873140), and the CXCR4 antagonist AMD 070. Fusion of viral and cellular membranes can be inhibited by peptides such as enfuvirtide and tifuvirtide (T 1249). Resistance to inhibitors associated with mutations in Env are observed. Most of the time, single mutations confer only a modest reduction in drug susceptibility. Combination of several mutations is usually required to develop a high-level drug resistance.</text>
</comment>
<evidence type="ECO:0000259" key="36">
    <source>
        <dbReference type="Pfam" id="PF00517"/>
    </source>
</evidence>
<feature type="short sequence motif" description="Di-leucine internalization motif" evidence="32">
    <location>
        <begin position="848"/>
        <end position="849"/>
    </location>
</feature>
<feature type="chain" id="PRO_5023377547" description="Transmembrane protein gp41" evidence="32">
    <location>
        <begin position="498"/>
        <end position="849"/>
    </location>
</feature>
<dbReference type="CDD" id="cd09909">
    <property type="entry name" value="HIV-1-like_HR1-HR2"/>
    <property type="match status" value="1"/>
</dbReference>
<feature type="short sequence motif" description="YXXL motif; contains endocytosis signal" evidence="32">
    <location>
        <begin position="698"/>
        <end position="701"/>
    </location>
</feature>
<evidence type="ECO:0000256" key="7">
    <source>
        <dbReference type="ARBA" id="ARBA00022506"/>
    </source>
</evidence>
<evidence type="ECO:0000256" key="22">
    <source>
        <dbReference type="ARBA" id="ARBA00022989"/>
    </source>
</evidence>
<organismHost>
    <name type="scientific">Homo sapiens</name>
    <name type="common">Human</name>
    <dbReference type="NCBI Taxonomy" id="9606"/>
</organismHost>
<organism evidence="37 38">
    <name type="scientific">Human immunodeficiency virus type 1</name>
    <name type="common">HIV-1</name>
    <dbReference type="NCBI Taxonomy" id="11676"/>
    <lineage>
        <taxon>Viruses</taxon>
        <taxon>Riboviria</taxon>
        <taxon>Pararnavirae</taxon>
        <taxon>Artverviricota</taxon>
        <taxon>Revtraviricetes</taxon>
        <taxon>Ortervirales</taxon>
        <taxon>Retroviridae</taxon>
        <taxon>Orthoretrovirinae</taxon>
        <taxon>Lentivirus</taxon>
        <taxon>Lentivirus humimdef1</taxon>
    </lineage>
</organism>
<evidence type="ECO:0000256" key="13">
    <source>
        <dbReference type="ARBA" id="ARBA00022685"/>
    </source>
</evidence>
<comment type="PTM">
    <text evidence="32">Palmitoylation of the transmembrane protein and of Env polyprotein (prior to its proteolytic cleavage) is essential for their association with host cell membrane lipid rafts. Palmitoylation is therefore required for envelope trafficking to classical lipid rafts, but not for viral replication.</text>
</comment>
<keyword evidence="28 32" id="KW-0325">Glycoprotein</keyword>
<keyword evidence="22 32" id="KW-1133">Transmembrane helix</keyword>